<reference evidence="1 2" key="1">
    <citation type="submission" date="2022-10" db="EMBL/GenBank/DDBJ databases">
        <title>Defluviimonas sp. CAU 1641 isolated from mud.</title>
        <authorList>
            <person name="Kim W."/>
        </authorList>
    </citation>
    <scope>NUCLEOTIDE SEQUENCE [LARGE SCALE GENOMIC DNA]</scope>
    <source>
        <strain evidence="1 2">CAU 1641</strain>
    </source>
</reference>
<evidence type="ECO:0008006" key="3">
    <source>
        <dbReference type="Google" id="ProtNLM"/>
    </source>
</evidence>
<dbReference type="RefSeq" id="WP_264771995.1">
    <property type="nucleotide sequence ID" value="NZ_JAPDOG010000008.1"/>
</dbReference>
<dbReference type="Proteomes" id="UP001207582">
    <property type="component" value="Unassembled WGS sequence"/>
</dbReference>
<protein>
    <recommendedName>
        <fullName evidence="3">MORN repeat variant</fullName>
    </recommendedName>
</protein>
<gene>
    <name evidence="1" type="ORF">OM960_11055</name>
</gene>
<proteinExistence type="predicted"/>
<organism evidence="1 2">
    <name type="scientific">Defluviimonas salinarum</name>
    <dbReference type="NCBI Taxonomy" id="2992147"/>
    <lineage>
        <taxon>Bacteria</taxon>
        <taxon>Pseudomonadati</taxon>
        <taxon>Pseudomonadota</taxon>
        <taxon>Alphaproteobacteria</taxon>
        <taxon>Rhodobacterales</taxon>
        <taxon>Paracoccaceae</taxon>
        <taxon>Albidovulum</taxon>
    </lineage>
</organism>
<dbReference type="EMBL" id="JAPDOG010000008">
    <property type="protein sequence ID" value="MCW3782130.1"/>
    <property type="molecule type" value="Genomic_DNA"/>
</dbReference>
<comment type="caution">
    <text evidence="1">The sequence shown here is derived from an EMBL/GenBank/DDBJ whole genome shotgun (WGS) entry which is preliminary data.</text>
</comment>
<evidence type="ECO:0000313" key="2">
    <source>
        <dbReference type="Proteomes" id="UP001207582"/>
    </source>
</evidence>
<sequence>MNEVVQRSGRELCELRRDDGSLTARGFMEDGEQTGYWEWYRRDGTLLRSGYFEAGRPIGSLTEHDEAGRVQRASAIAWG</sequence>
<keyword evidence="2" id="KW-1185">Reference proteome</keyword>
<accession>A0ABT3J376</accession>
<name>A0ABT3J376_9RHOB</name>
<dbReference type="SUPFAM" id="SSF82185">
    <property type="entry name" value="Histone H3 K4-specific methyltransferase SET7/9 N-terminal domain"/>
    <property type="match status" value="1"/>
</dbReference>
<dbReference type="Gene3D" id="2.20.110.10">
    <property type="entry name" value="Histone H3 K4-specific methyltransferase SET7/9 N-terminal domain"/>
    <property type="match status" value="1"/>
</dbReference>
<evidence type="ECO:0000313" key="1">
    <source>
        <dbReference type="EMBL" id="MCW3782130.1"/>
    </source>
</evidence>